<evidence type="ECO:0000313" key="14">
    <source>
        <dbReference type="EMBL" id="SFS13941.1"/>
    </source>
</evidence>
<dbReference type="Gene3D" id="3.40.50.920">
    <property type="match status" value="1"/>
</dbReference>
<name>A0A1I6ME58_9BACT</name>
<organism evidence="14 15">
    <name type="scientific">Granulicella pectinivorans</name>
    <dbReference type="NCBI Taxonomy" id="474950"/>
    <lineage>
        <taxon>Bacteria</taxon>
        <taxon>Pseudomonadati</taxon>
        <taxon>Acidobacteriota</taxon>
        <taxon>Terriglobia</taxon>
        <taxon>Terriglobales</taxon>
        <taxon>Acidobacteriaceae</taxon>
        <taxon>Granulicella</taxon>
    </lineage>
</organism>
<protein>
    <recommendedName>
        <fullName evidence="4 9">Pyruvate dehydrogenase E1 component</fullName>
        <ecNumber evidence="3 9">1.2.4.1</ecNumber>
    </recommendedName>
</protein>
<dbReference type="InterPro" id="IPR051157">
    <property type="entry name" value="PDH/Transketolase"/>
</dbReference>
<evidence type="ECO:0000256" key="2">
    <source>
        <dbReference type="ARBA" id="ARBA00003157"/>
    </source>
</evidence>
<sequence length="901" mass="99887">MSSHAYPADLKSVKNEVTYPAANDGQTAEWLEALDQVIDADGPQEASQLLLALLNRAAQAGVATPLQHNTPYINTIPPDQQVAFPGDRVLEQRIESLIRSNALAMVARANKYDENIGGHMSSFASLATLLEVGFNHFFRGSIGDLAGDLIYFQGHSSPGIYARAYLEGRLTQQHLFNFRHELREQPGLSSYPHPWLMPEFWQFPTVSMGLGPINAIYQARFIKYLENRGMVPVSDRKVWAFLGDGEQDEPESRGALTVATREGLDNLIFVINCNLQRLDGPVRGNGRIIQELEANFLGAGWNVIKCLWGSNWDDLLARDTSGLLLRRMSECVDGEYQAFKALGGAYLREHFFGKYPELLKSVEGMSDDDLATLSRGGHDPVKIYNAYKRATEHQGAPTVILAKTIKGYGLGDAAEGRNFAHNTKKLKDEQLAYIVKRFEMDVPEEKIDHLELHHPGPESDEIKYLKQRREELGGYLPSRNSHKELAFAAPALDIFKDVLEGTKGRAASTTSGFNAVLNALLKQKELAKYIVPIIPDEGRTFGMEALFRQIGIYASHGQLYTPVDSNQFLYYRESQDGQLIEEGITEAGSMATFTAAGTAYANFGMPMIPFFVYYSMFGFQRVGDLAWAFADARGKGFMVGGTAGRTTLLGEGLQHEDGHSHVLASTIPTCAAYDPAYAYEIAVIIQDGLRRMYEAKEDLFYYLTVYNENYVQPPMPNDVEPGILKGLYRFKSAETAEAIVHLFGSGPILNEAVRAQHILKAKYSIDADVWSATSYSELRRDALACERWNRLHPAGPSRTPYLLQVLEGHDGPIVAASDYMKIMVDGLAPWLPGRITALGTDGFGRSENREYLRRHFEVDAESITVAAISSLARIQKVPLEMVADAMADLGVDPNKPDAARA</sequence>
<dbReference type="InterPro" id="IPR035807">
    <property type="entry name" value="PDC_E1_N"/>
</dbReference>
<evidence type="ECO:0000256" key="1">
    <source>
        <dbReference type="ARBA" id="ARBA00001964"/>
    </source>
</evidence>
<feature type="binding site" evidence="10">
    <location>
        <position position="244"/>
    </location>
    <ligand>
        <name>Mg(2+)</name>
        <dbReference type="ChEBI" id="CHEBI:18420"/>
    </ligand>
</feature>
<keyword evidence="7 9" id="KW-0670">Pyruvate</keyword>
<evidence type="ECO:0000256" key="3">
    <source>
        <dbReference type="ARBA" id="ARBA00012281"/>
    </source>
</evidence>
<reference evidence="14 15" key="1">
    <citation type="submission" date="2016-10" db="EMBL/GenBank/DDBJ databases">
        <authorList>
            <person name="de Groot N.N."/>
        </authorList>
    </citation>
    <scope>NUCLEOTIDE SEQUENCE [LARGE SCALE GENOMIC DNA]</scope>
    <source>
        <strain evidence="14 15">DSM 21001</strain>
    </source>
</reference>
<proteinExistence type="predicted"/>
<evidence type="ECO:0000256" key="4">
    <source>
        <dbReference type="ARBA" id="ARBA00017172"/>
    </source>
</evidence>
<dbReference type="FunFam" id="3.40.50.970:FF:000011">
    <property type="entry name" value="Pyruvate dehydrogenase E1 component"/>
    <property type="match status" value="1"/>
</dbReference>
<dbReference type="Pfam" id="PF17831">
    <property type="entry name" value="PDH_E1_M"/>
    <property type="match status" value="1"/>
</dbReference>
<dbReference type="EMBL" id="FOZL01000001">
    <property type="protein sequence ID" value="SFS13941.1"/>
    <property type="molecule type" value="Genomic_DNA"/>
</dbReference>
<keyword evidence="10" id="KW-0460">Magnesium</keyword>
<comment type="function">
    <text evidence="2 9">Component of the pyruvate dehydrogenase (PDH) complex, that catalyzes the overall conversion of pyruvate to acetyl-CoA and CO(2).</text>
</comment>
<evidence type="ECO:0000256" key="9">
    <source>
        <dbReference type="PIRNR" id="PIRNR000156"/>
    </source>
</evidence>
<comment type="cofactor">
    <cofactor evidence="10">
        <name>Mg(2+)</name>
        <dbReference type="ChEBI" id="CHEBI:18420"/>
    </cofactor>
</comment>
<dbReference type="InterPro" id="IPR055152">
    <property type="entry name" value="Transketolase-like_C_2"/>
</dbReference>
<dbReference type="STRING" id="474950.SAMN05421771_2428"/>
<evidence type="ECO:0000259" key="11">
    <source>
        <dbReference type="Pfam" id="PF00456"/>
    </source>
</evidence>
<dbReference type="InterPro" id="IPR004660">
    <property type="entry name" value="PDH_E1"/>
</dbReference>
<feature type="domain" description="Transketolase-like C-terminal" evidence="13">
    <location>
        <begin position="726"/>
        <end position="859"/>
    </location>
</feature>
<dbReference type="PANTHER" id="PTHR43825">
    <property type="entry name" value="PYRUVATE DEHYDROGENASE E1 COMPONENT"/>
    <property type="match status" value="1"/>
</dbReference>
<dbReference type="InterPro" id="IPR009014">
    <property type="entry name" value="Transketo_C/PFOR_II"/>
</dbReference>
<keyword evidence="15" id="KW-1185">Reference proteome</keyword>
<evidence type="ECO:0000256" key="5">
    <source>
        <dbReference type="ARBA" id="ARBA00023002"/>
    </source>
</evidence>
<evidence type="ECO:0000256" key="7">
    <source>
        <dbReference type="ARBA" id="ARBA00023317"/>
    </source>
</evidence>
<keyword evidence="10" id="KW-0479">Metal-binding</keyword>
<feature type="domain" description="Pyruvate dehydrogenase E1 component middle" evidence="12">
    <location>
        <begin position="495"/>
        <end position="713"/>
    </location>
</feature>
<evidence type="ECO:0000259" key="12">
    <source>
        <dbReference type="Pfam" id="PF17831"/>
    </source>
</evidence>
<feature type="domain" description="Transketolase N-terminal" evidence="11">
    <location>
        <begin position="152"/>
        <end position="306"/>
    </location>
</feature>
<dbReference type="NCBIfam" id="TIGR00759">
    <property type="entry name" value="aceE"/>
    <property type="match status" value="1"/>
</dbReference>
<dbReference type="AlphaFoldDB" id="A0A1I6ME58"/>
<gene>
    <name evidence="14" type="ORF">SAMN05421771_2428</name>
</gene>
<comment type="catalytic activity">
    <reaction evidence="8 9">
        <text>N(6)-[(R)-lipoyl]-L-lysyl-[protein] + pyruvate + H(+) = N(6)-[(R)-S(8)-acetyldihydrolipoyl]-L-lysyl-[protein] + CO2</text>
        <dbReference type="Rhea" id="RHEA:19189"/>
        <dbReference type="Rhea" id="RHEA-COMP:10474"/>
        <dbReference type="Rhea" id="RHEA-COMP:10478"/>
        <dbReference type="ChEBI" id="CHEBI:15361"/>
        <dbReference type="ChEBI" id="CHEBI:15378"/>
        <dbReference type="ChEBI" id="CHEBI:16526"/>
        <dbReference type="ChEBI" id="CHEBI:83099"/>
        <dbReference type="ChEBI" id="CHEBI:83111"/>
        <dbReference type="EC" id="1.2.4.1"/>
    </reaction>
</comment>
<comment type="cofactor">
    <cofactor evidence="1 9">
        <name>thiamine diphosphate</name>
        <dbReference type="ChEBI" id="CHEBI:58937"/>
    </cofactor>
</comment>
<evidence type="ECO:0000256" key="6">
    <source>
        <dbReference type="ARBA" id="ARBA00023052"/>
    </source>
</evidence>
<dbReference type="InterPro" id="IPR029061">
    <property type="entry name" value="THDP-binding"/>
</dbReference>
<dbReference type="GO" id="GO:0046872">
    <property type="term" value="F:metal ion binding"/>
    <property type="evidence" value="ECO:0007669"/>
    <property type="project" value="UniProtKB-KW"/>
</dbReference>
<dbReference type="OrthoDB" id="9759664at2"/>
<dbReference type="GO" id="GO:0004739">
    <property type="term" value="F:pyruvate dehydrogenase (acetyl-transferring) activity"/>
    <property type="evidence" value="ECO:0007669"/>
    <property type="project" value="UniProtKB-EC"/>
</dbReference>
<dbReference type="SUPFAM" id="SSF52518">
    <property type="entry name" value="Thiamin diphosphate-binding fold (THDP-binding)"/>
    <property type="match status" value="2"/>
</dbReference>
<feature type="binding site" evidence="10">
    <location>
        <position position="274"/>
    </location>
    <ligand>
        <name>Mg(2+)</name>
        <dbReference type="ChEBI" id="CHEBI:18420"/>
    </ligand>
</feature>
<feature type="binding site" evidence="10">
    <location>
        <position position="276"/>
    </location>
    <ligand>
        <name>Mg(2+)</name>
        <dbReference type="ChEBI" id="CHEBI:18420"/>
    </ligand>
</feature>
<dbReference type="Gene3D" id="3.40.50.970">
    <property type="match status" value="2"/>
</dbReference>
<dbReference type="CDD" id="cd02017">
    <property type="entry name" value="TPP_E1_EcPDC_like"/>
    <property type="match status" value="1"/>
</dbReference>
<dbReference type="Proteomes" id="UP000199024">
    <property type="component" value="Unassembled WGS sequence"/>
</dbReference>
<evidence type="ECO:0000259" key="13">
    <source>
        <dbReference type="Pfam" id="PF22613"/>
    </source>
</evidence>
<dbReference type="InterPro" id="IPR005474">
    <property type="entry name" value="Transketolase_N"/>
</dbReference>
<keyword evidence="6 9" id="KW-0786">Thiamine pyrophosphate</keyword>
<dbReference type="RefSeq" id="WP_089839367.1">
    <property type="nucleotide sequence ID" value="NZ_FOZL01000001.1"/>
</dbReference>
<dbReference type="InterPro" id="IPR041621">
    <property type="entry name" value="PDH_E1_M"/>
</dbReference>
<evidence type="ECO:0000256" key="8">
    <source>
        <dbReference type="ARBA" id="ARBA00051231"/>
    </source>
</evidence>
<evidence type="ECO:0000313" key="15">
    <source>
        <dbReference type="Proteomes" id="UP000199024"/>
    </source>
</evidence>
<dbReference type="SUPFAM" id="SSF52922">
    <property type="entry name" value="TK C-terminal domain-like"/>
    <property type="match status" value="1"/>
</dbReference>
<dbReference type="Pfam" id="PF22613">
    <property type="entry name" value="Transketolase_C_1"/>
    <property type="match status" value="1"/>
</dbReference>
<dbReference type="EC" id="1.2.4.1" evidence="3 9"/>
<dbReference type="PIRSF" id="PIRSF000156">
    <property type="entry name" value="Pyruvate_dh_E1"/>
    <property type="match status" value="1"/>
</dbReference>
<accession>A0A1I6ME58</accession>
<dbReference type="PANTHER" id="PTHR43825:SF3">
    <property type="entry name" value="PYRUVATE DEHYDROGENASE E1 COMPONENT"/>
    <property type="match status" value="1"/>
</dbReference>
<evidence type="ECO:0000256" key="10">
    <source>
        <dbReference type="PIRSR" id="PIRSR000156-1"/>
    </source>
</evidence>
<dbReference type="Pfam" id="PF00456">
    <property type="entry name" value="Transketolase_N"/>
    <property type="match status" value="1"/>
</dbReference>
<keyword evidence="5 9" id="KW-0560">Oxidoreductase</keyword>